<evidence type="ECO:0000313" key="3">
    <source>
        <dbReference type="Proteomes" id="UP000254764"/>
    </source>
</evidence>
<protein>
    <submittedName>
        <fullName evidence="2">Uncharacterized protein</fullName>
    </submittedName>
</protein>
<proteinExistence type="predicted"/>
<dbReference type="OrthoDB" id="8454392at2"/>
<dbReference type="AlphaFoldDB" id="A0A376ADU1"/>
<accession>A0A376ADU1</accession>
<evidence type="ECO:0000256" key="1">
    <source>
        <dbReference type="SAM" id="MobiDB-lite"/>
    </source>
</evidence>
<dbReference type="EMBL" id="UEYP01000020">
    <property type="protein sequence ID" value="SSC66019.1"/>
    <property type="molecule type" value="Genomic_DNA"/>
</dbReference>
<feature type="region of interest" description="Disordered" evidence="1">
    <location>
        <begin position="41"/>
        <end position="65"/>
    </location>
</feature>
<organism evidence="2 3">
    <name type="scientific">Ciceribacter selenitireducens ATCC BAA-1503</name>
    <dbReference type="NCBI Taxonomy" id="1336235"/>
    <lineage>
        <taxon>Bacteria</taxon>
        <taxon>Pseudomonadati</taxon>
        <taxon>Pseudomonadota</taxon>
        <taxon>Alphaproteobacteria</taxon>
        <taxon>Hyphomicrobiales</taxon>
        <taxon>Rhizobiaceae</taxon>
        <taxon>Ciceribacter</taxon>
    </lineage>
</organism>
<keyword evidence="3" id="KW-1185">Reference proteome</keyword>
<gene>
    <name evidence="2" type="ORF">RHIZ70_1727</name>
</gene>
<dbReference type="Proteomes" id="UP000254764">
    <property type="component" value="Unassembled WGS sequence"/>
</dbReference>
<evidence type="ECO:0000313" key="2">
    <source>
        <dbReference type="EMBL" id="SSC66019.1"/>
    </source>
</evidence>
<dbReference type="RefSeq" id="WP_115672433.1">
    <property type="nucleotide sequence ID" value="NZ_UEYP01000020.1"/>
</dbReference>
<reference evidence="3" key="1">
    <citation type="submission" date="2018-07" db="EMBL/GenBank/DDBJ databases">
        <authorList>
            <person name="Peiro R."/>
            <person name="Begona"/>
            <person name="Cbmso G."/>
            <person name="Lopez M."/>
            <person name="Gonzalez S."/>
        </authorList>
    </citation>
    <scope>NUCLEOTIDE SEQUENCE [LARGE SCALE GENOMIC DNA]</scope>
</reference>
<name>A0A376ADU1_9HYPH</name>
<sequence length="65" mass="7094">MAEIIKIKDRLSLSGRATRSDGGKADVLLFTGIRYERRETQAKADARLPALPRPKGGKGQDSLGR</sequence>